<accession>A0ABV9SZV3</accession>
<name>A0ABV9SZV3_9BACT</name>
<sequence length="375" mass="43250">MNIKQKIFDNLKNIPGWRTDRKLVAFAVDDYGNVRLNSRAAYETVNKAHQVKGNRFDQYDTLETREDLEGLYEVLASARDGRDHHAVFTPYALPCNIDFEKMGESDYCDYHYELLPQTYEKLEAQQPGAYSGTWALWKEGIRKGLMQPQFHGREHFNLKVFEEKLACKDPVLMASLENRSLIGLGKTNYPSINWTAAFSFWDAERDTERFPEILRRGVDAFERVYGYRAVAFTPPAQQFPESMEKDLTVYGIQALDKPFFQRRHMGMGRYKKRLAYAGYKPENGLVHLVRNVVFEPTHGGFDHVAKAIQQIGAAFRWNRPALISSHRVNFCGHIDPKNRAKGLGDLKSLLDAVVKKWPEVEFVSVSELVKMMARR</sequence>
<dbReference type="EMBL" id="JBHSJJ010000003">
    <property type="protein sequence ID" value="MFC4871580.1"/>
    <property type="molecule type" value="Genomic_DNA"/>
</dbReference>
<keyword evidence="2" id="KW-1185">Reference proteome</keyword>
<evidence type="ECO:0000313" key="1">
    <source>
        <dbReference type="EMBL" id="MFC4871580.1"/>
    </source>
</evidence>
<comment type="caution">
    <text evidence="1">The sequence shown here is derived from an EMBL/GenBank/DDBJ whole genome shotgun (WGS) entry which is preliminary data.</text>
</comment>
<proteinExistence type="predicted"/>
<evidence type="ECO:0008006" key="3">
    <source>
        <dbReference type="Google" id="ProtNLM"/>
    </source>
</evidence>
<gene>
    <name evidence="1" type="ORF">ACFPFU_07770</name>
</gene>
<dbReference type="Proteomes" id="UP001595818">
    <property type="component" value="Unassembled WGS sequence"/>
</dbReference>
<evidence type="ECO:0000313" key="2">
    <source>
        <dbReference type="Proteomes" id="UP001595818"/>
    </source>
</evidence>
<dbReference type="Gene3D" id="3.20.20.370">
    <property type="entry name" value="Glycoside hydrolase/deacetylase"/>
    <property type="match status" value="1"/>
</dbReference>
<protein>
    <recommendedName>
        <fullName evidence="3">Polysaccharide (De)acetylase</fullName>
    </recommendedName>
</protein>
<reference evidence="2" key="1">
    <citation type="journal article" date="2019" name="Int. J. Syst. Evol. Microbiol.">
        <title>The Global Catalogue of Microorganisms (GCM) 10K type strain sequencing project: providing services to taxonomists for standard genome sequencing and annotation.</title>
        <authorList>
            <consortium name="The Broad Institute Genomics Platform"/>
            <consortium name="The Broad Institute Genome Sequencing Center for Infectious Disease"/>
            <person name="Wu L."/>
            <person name="Ma J."/>
        </authorList>
    </citation>
    <scope>NUCLEOTIDE SEQUENCE [LARGE SCALE GENOMIC DNA]</scope>
    <source>
        <strain evidence="2">CGMCC 4.7466</strain>
    </source>
</reference>
<organism evidence="1 2">
    <name type="scientific">Negadavirga shengliensis</name>
    <dbReference type="NCBI Taxonomy" id="1389218"/>
    <lineage>
        <taxon>Bacteria</taxon>
        <taxon>Pseudomonadati</taxon>
        <taxon>Bacteroidota</taxon>
        <taxon>Cytophagia</taxon>
        <taxon>Cytophagales</taxon>
        <taxon>Cyclobacteriaceae</taxon>
        <taxon>Negadavirga</taxon>
    </lineage>
</organism>